<keyword evidence="2" id="KW-1185">Reference proteome</keyword>
<organism evidence="1 2">
    <name type="scientific">Niastella soli</name>
    <dbReference type="NCBI Taxonomy" id="2821487"/>
    <lineage>
        <taxon>Bacteria</taxon>
        <taxon>Pseudomonadati</taxon>
        <taxon>Bacteroidota</taxon>
        <taxon>Chitinophagia</taxon>
        <taxon>Chitinophagales</taxon>
        <taxon>Chitinophagaceae</taxon>
        <taxon>Niastella</taxon>
    </lineage>
</organism>
<dbReference type="RefSeq" id="WP_209141941.1">
    <property type="nucleotide sequence ID" value="NZ_JAGHKO010000011.1"/>
</dbReference>
<evidence type="ECO:0000313" key="2">
    <source>
        <dbReference type="Proteomes" id="UP000677244"/>
    </source>
</evidence>
<sequence>MGKVASTTKTKKDASFKPANIQEHLIFSRAVEAVIWGMPAVNFEFRFYGPEEALFNIKPGSCQI</sequence>
<evidence type="ECO:0000313" key="1">
    <source>
        <dbReference type="EMBL" id="MBO9203890.1"/>
    </source>
</evidence>
<comment type="caution">
    <text evidence="1">The sequence shown here is derived from an EMBL/GenBank/DDBJ whole genome shotgun (WGS) entry which is preliminary data.</text>
</comment>
<name>A0ABS3Z2I8_9BACT</name>
<accession>A0ABS3Z2I8</accession>
<dbReference type="Proteomes" id="UP000677244">
    <property type="component" value="Unassembled WGS sequence"/>
</dbReference>
<protein>
    <submittedName>
        <fullName evidence="1">Uncharacterized protein</fullName>
    </submittedName>
</protein>
<proteinExistence type="predicted"/>
<gene>
    <name evidence="1" type="ORF">J7I42_26635</name>
</gene>
<reference evidence="1 2" key="1">
    <citation type="submission" date="2021-03" db="EMBL/GenBank/DDBJ databases">
        <title>Assistant Professor.</title>
        <authorList>
            <person name="Huq M.A."/>
        </authorList>
    </citation>
    <scope>NUCLEOTIDE SEQUENCE [LARGE SCALE GENOMIC DNA]</scope>
    <source>
        <strain evidence="1 2">MAH-29</strain>
    </source>
</reference>
<dbReference type="EMBL" id="JAGHKO010000011">
    <property type="protein sequence ID" value="MBO9203890.1"/>
    <property type="molecule type" value="Genomic_DNA"/>
</dbReference>